<dbReference type="Proteomes" id="UP000198406">
    <property type="component" value="Unassembled WGS sequence"/>
</dbReference>
<reference evidence="3 4" key="1">
    <citation type="journal article" date="2015" name="Plant Cell">
        <title>Oil accumulation by the oleaginous diatom Fistulifera solaris as revealed by the genome and transcriptome.</title>
        <authorList>
            <person name="Tanaka T."/>
            <person name="Maeda Y."/>
            <person name="Veluchamy A."/>
            <person name="Tanaka M."/>
            <person name="Abida H."/>
            <person name="Marechal E."/>
            <person name="Bowler C."/>
            <person name="Muto M."/>
            <person name="Sunaga Y."/>
            <person name="Tanaka M."/>
            <person name="Yoshino T."/>
            <person name="Taniguchi T."/>
            <person name="Fukuda Y."/>
            <person name="Nemoto M."/>
            <person name="Matsumoto M."/>
            <person name="Wong P.S."/>
            <person name="Aburatani S."/>
            <person name="Fujibuchi W."/>
        </authorList>
    </citation>
    <scope>NUCLEOTIDE SEQUENCE [LARGE SCALE GENOMIC DNA]</scope>
    <source>
        <strain evidence="3 4">JPCC DA0580</strain>
    </source>
</reference>
<dbReference type="InterPro" id="IPR003959">
    <property type="entry name" value="ATPase_AAA_core"/>
</dbReference>
<dbReference type="PANTHER" id="PTHR23074:SF83">
    <property type="entry name" value="VACUOLAR PROTEIN SORTING-ASSOCIATED PROTEIN 4A"/>
    <property type="match status" value="1"/>
</dbReference>
<dbReference type="SMART" id="SM00382">
    <property type="entry name" value="AAA"/>
    <property type="match status" value="1"/>
</dbReference>
<proteinExistence type="predicted"/>
<organism evidence="3 4">
    <name type="scientific">Fistulifera solaris</name>
    <name type="common">Oleaginous diatom</name>
    <dbReference type="NCBI Taxonomy" id="1519565"/>
    <lineage>
        <taxon>Eukaryota</taxon>
        <taxon>Sar</taxon>
        <taxon>Stramenopiles</taxon>
        <taxon>Ochrophyta</taxon>
        <taxon>Bacillariophyta</taxon>
        <taxon>Bacillariophyceae</taxon>
        <taxon>Bacillariophycidae</taxon>
        <taxon>Naviculales</taxon>
        <taxon>Naviculaceae</taxon>
        <taxon>Fistulifera</taxon>
    </lineage>
</organism>
<sequence length="435" mass="48630">MNHQNDQTPEKHRVISPDIAESIICSSADSIDPHDVTRPLSKRKIHHTYSTKNAADSFEKTRFKDIIGHGAVKLRLDELLLPLALPERITQTVLKGIRSLPASILLYGPPGCGKTQLARAIAGEARAAFYTIAPSDVMSKFVGESEAAIRDIFRKALSQAEHLESKCAVIFWDEIDALGRARRSSQEESGGDDCSRRILAELLMELNKLSENTVQRDNSGDQEDSLLTNDDHQSFSQEENGKQNASQSNKDGETLRSPRLLIVAATNRPEDCDPALLRRFGIRCFVGPPSHKHRRKMLQRALEGVSHTLQASDFYLLANLTDKWTGCDLQNMAREAAMAPVRECIRAAVLRRKQAAQRQTNETTIPDTSCRPDLEAHQMMMEGIQNLRPITLQDFAFAINFVLMKQEDAPSGEIHYDSSSDEEDNNVEDEEEEVA</sequence>
<dbReference type="InterPro" id="IPR027417">
    <property type="entry name" value="P-loop_NTPase"/>
</dbReference>
<dbReference type="Gene3D" id="3.40.50.300">
    <property type="entry name" value="P-loop containing nucleotide triphosphate hydrolases"/>
    <property type="match status" value="2"/>
</dbReference>
<dbReference type="OrthoDB" id="10254455at2759"/>
<comment type="caution">
    <text evidence="3">The sequence shown here is derived from an EMBL/GenBank/DDBJ whole genome shotgun (WGS) entry which is preliminary data.</text>
</comment>
<accession>A0A1Z5KH27</accession>
<dbReference type="GO" id="GO:0016887">
    <property type="term" value="F:ATP hydrolysis activity"/>
    <property type="evidence" value="ECO:0007669"/>
    <property type="project" value="InterPro"/>
</dbReference>
<feature type="domain" description="AAA+ ATPase" evidence="2">
    <location>
        <begin position="100"/>
        <end position="290"/>
    </location>
</feature>
<evidence type="ECO:0000313" key="4">
    <source>
        <dbReference type="Proteomes" id="UP000198406"/>
    </source>
</evidence>
<keyword evidence="4" id="KW-1185">Reference proteome</keyword>
<protein>
    <recommendedName>
        <fullName evidence="2">AAA+ ATPase domain-containing protein</fullName>
    </recommendedName>
</protein>
<feature type="region of interest" description="Disordered" evidence="1">
    <location>
        <begin position="411"/>
        <end position="435"/>
    </location>
</feature>
<dbReference type="InterPro" id="IPR003593">
    <property type="entry name" value="AAA+_ATPase"/>
</dbReference>
<dbReference type="SUPFAM" id="SSF52540">
    <property type="entry name" value="P-loop containing nucleoside triphosphate hydrolases"/>
    <property type="match status" value="1"/>
</dbReference>
<feature type="compositionally biased region" description="Polar residues" evidence="1">
    <location>
        <begin position="234"/>
        <end position="249"/>
    </location>
</feature>
<dbReference type="AlphaFoldDB" id="A0A1Z5KH27"/>
<evidence type="ECO:0000259" key="2">
    <source>
        <dbReference type="SMART" id="SM00382"/>
    </source>
</evidence>
<dbReference type="PANTHER" id="PTHR23074">
    <property type="entry name" value="AAA DOMAIN-CONTAINING"/>
    <property type="match status" value="1"/>
</dbReference>
<dbReference type="GO" id="GO:0005524">
    <property type="term" value="F:ATP binding"/>
    <property type="evidence" value="ECO:0007669"/>
    <property type="project" value="InterPro"/>
</dbReference>
<name>A0A1Z5KH27_FISSO</name>
<feature type="compositionally biased region" description="Acidic residues" evidence="1">
    <location>
        <begin position="419"/>
        <end position="435"/>
    </location>
</feature>
<dbReference type="Pfam" id="PF00004">
    <property type="entry name" value="AAA"/>
    <property type="match status" value="1"/>
</dbReference>
<dbReference type="InParanoid" id="A0A1Z5KH27"/>
<dbReference type="Gene3D" id="1.10.8.60">
    <property type="match status" value="1"/>
</dbReference>
<gene>
    <name evidence="3" type="ORF">FisN_15Hh155</name>
</gene>
<dbReference type="InterPro" id="IPR050304">
    <property type="entry name" value="MT-severing_AAA_ATPase"/>
</dbReference>
<evidence type="ECO:0000313" key="3">
    <source>
        <dbReference type="EMBL" id="GAX25527.1"/>
    </source>
</evidence>
<feature type="region of interest" description="Disordered" evidence="1">
    <location>
        <begin position="211"/>
        <end position="253"/>
    </location>
</feature>
<dbReference type="EMBL" id="BDSP01000227">
    <property type="protein sequence ID" value="GAX25527.1"/>
    <property type="molecule type" value="Genomic_DNA"/>
</dbReference>
<evidence type="ECO:0000256" key="1">
    <source>
        <dbReference type="SAM" id="MobiDB-lite"/>
    </source>
</evidence>